<comment type="caution">
    <text evidence="1">The sequence shown here is derived from an EMBL/GenBank/DDBJ whole genome shotgun (WGS) entry which is preliminary data.</text>
</comment>
<dbReference type="RefSeq" id="WP_010020264.1">
    <property type="nucleotide sequence ID" value="NZ_PUFN01000023.1"/>
</dbReference>
<evidence type="ECO:0000313" key="2">
    <source>
        <dbReference type="Proteomes" id="UP000295257"/>
    </source>
</evidence>
<proteinExistence type="predicted"/>
<protein>
    <submittedName>
        <fullName evidence="1">Uncharacterized protein</fullName>
    </submittedName>
</protein>
<sequence length="276" mass="31636">MTVYPELTVTIDNRPVQWEEIKHWKAKRALVVLQLFADYGQKVILKNQTLLQDAFHDLSDDDLIQAAKETKLALGPNKILELLQDEFKKSDEMWHQIIARTPQDAPLKEMHIQLDVKGLTITKIAQINIQNGFKTGLSNKEIAILEKAYDLHPEHYVFSQKRNIQDVVETFGEYGSPTHFNLMMLDAKEEKFLDKIDPRTKKIIFGKGLLASDQFDIQQYALHQFIPTKDGLHVDLGLFAPAGVPDTAIVGHQRHFAIEFSSLFINILKQMHSQPE</sequence>
<keyword evidence="2" id="KW-1185">Reference proteome</keyword>
<evidence type="ECO:0000313" key="1">
    <source>
        <dbReference type="EMBL" id="TDG71007.1"/>
    </source>
</evidence>
<dbReference type="OrthoDB" id="2284173at2"/>
<organism evidence="1 2">
    <name type="scientific">Companilactobacillus farciminis</name>
    <dbReference type="NCBI Taxonomy" id="1612"/>
    <lineage>
        <taxon>Bacteria</taxon>
        <taxon>Bacillati</taxon>
        <taxon>Bacillota</taxon>
        <taxon>Bacilli</taxon>
        <taxon>Lactobacillales</taxon>
        <taxon>Lactobacillaceae</taxon>
        <taxon>Companilactobacillus</taxon>
    </lineage>
</organism>
<accession>A0A4R5ND25</accession>
<reference evidence="1 2" key="1">
    <citation type="journal article" date="2019" name="Appl. Microbiol. Biotechnol.">
        <title>Uncovering carbohydrate metabolism through a genotype-phenotype association study of 56 lactic acid bacteria genomes.</title>
        <authorList>
            <person name="Buron-Moles G."/>
            <person name="Chailyan A."/>
            <person name="Dolejs I."/>
            <person name="Forster J."/>
            <person name="Miks M.H."/>
        </authorList>
    </citation>
    <scope>NUCLEOTIDE SEQUENCE [LARGE SCALE GENOMIC DNA]</scope>
    <source>
        <strain evidence="1 2">ATCC 29644</strain>
    </source>
</reference>
<dbReference type="EMBL" id="PUFN01000023">
    <property type="protein sequence ID" value="TDG71007.1"/>
    <property type="molecule type" value="Genomic_DNA"/>
</dbReference>
<dbReference type="AlphaFoldDB" id="A0A4R5ND25"/>
<dbReference type="Proteomes" id="UP000295257">
    <property type="component" value="Unassembled WGS sequence"/>
</dbReference>
<name>A0A4R5ND25_9LACO</name>
<gene>
    <name evidence="1" type="ORF">C5L30_000784</name>
</gene>